<dbReference type="Proteomes" id="UP001145021">
    <property type="component" value="Unassembled WGS sequence"/>
</dbReference>
<name>A0A9W7XQ37_9FUNG</name>
<keyword evidence="3" id="KW-1185">Reference proteome</keyword>
<feature type="region of interest" description="Disordered" evidence="1">
    <location>
        <begin position="1"/>
        <end position="21"/>
    </location>
</feature>
<dbReference type="AlphaFoldDB" id="A0A9W7XQ37"/>
<comment type="caution">
    <text evidence="2">The sequence shown here is derived from an EMBL/GenBank/DDBJ whole genome shotgun (WGS) entry which is preliminary data.</text>
</comment>
<evidence type="ECO:0000256" key="1">
    <source>
        <dbReference type="SAM" id="MobiDB-lite"/>
    </source>
</evidence>
<reference evidence="2" key="1">
    <citation type="submission" date="2022-07" db="EMBL/GenBank/DDBJ databases">
        <title>Phylogenomic reconstructions and comparative analyses of Kickxellomycotina fungi.</title>
        <authorList>
            <person name="Reynolds N.K."/>
            <person name="Stajich J.E."/>
            <person name="Barry K."/>
            <person name="Grigoriev I.V."/>
            <person name="Crous P."/>
            <person name="Smith M.E."/>
        </authorList>
    </citation>
    <scope>NUCLEOTIDE SEQUENCE</scope>
    <source>
        <strain evidence="2">NBRC 105413</strain>
    </source>
</reference>
<protein>
    <submittedName>
        <fullName evidence="2">Uncharacterized protein</fullName>
    </submittedName>
</protein>
<sequence length="91" mass="9794">MPTTSRQTNKGARQPDLERPLFLDEAQTTLRAISTTAATATSCSSYSPAARCQMNPETINGINGIFIKKYASLSAPLTTPPVPARRLFPLA</sequence>
<dbReference type="EMBL" id="JANBOH010000011">
    <property type="protein sequence ID" value="KAJ1648097.1"/>
    <property type="molecule type" value="Genomic_DNA"/>
</dbReference>
<organism evidence="2 3">
    <name type="scientific">Coemansia asiatica</name>
    <dbReference type="NCBI Taxonomy" id="1052880"/>
    <lineage>
        <taxon>Eukaryota</taxon>
        <taxon>Fungi</taxon>
        <taxon>Fungi incertae sedis</taxon>
        <taxon>Zoopagomycota</taxon>
        <taxon>Kickxellomycotina</taxon>
        <taxon>Kickxellomycetes</taxon>
        <taxon>Kickxellales</taxon>
        <taxon>Kickxellaceae</taxon>
        <taxon>Coemansia</taxon>
    </lineage>
</organism>
<gene>
    <name evidence="2" type="ORF">LPJ64_000550</name>
</gene>
<proteinExistence type="predicted"/>
<feature type="compositionally biased region" description="Polar residues" evidence="1">
    <location>
        <begin position="1"/>
        <end position="11"/>
    </location>
</feature>
<evidence type="ECO:0000313" key="3">
    <source>
        <dbReference type="Proteomes" id="UP001145021"/>
    </source>
</evidence>
<evidence type="ECO:0000313" key="2">
    <source>
        <dbReference type="EMBL" id="KAJ1648097.1"/>
    </source>
</evidence>
<accession>A0A9W7XQ37</accession>